<comment type="caution">
    <text evidence="2">The sequence shown here is derived from an EMBL/GenBank/DDBJ whole genome shotgun (WGS) entry which is preliminary data.</text>
</comment>
<reference evidence="2" key="2">
    <citation type="submission" date="2021-02" db="EMBL/GenBank/DDBJ databases">
        <authorList>
            <person name="Kimball J.A."/>
            <person name="Haas M.W."/>
            <person name="Macchietto M."/>
            <person name="Kono T."/>
            <person name="Duquette J."/>
            <person name="Shao M."/>
        </authorList>
    </citation>
    <scope>NUCLEOTIDE SEQUENCE</scope>
    <source>
        <tissue evidence="2">Fresh leaf tissue</tissue>
    </source>
</reference>
<feature type="region of interest" description="Disordered" evidence="1">
    <location>
        <begin position="108"/>
        <end position="127"/>
    </location>
</feature>
<feature type="region of interest" description="Disordered" evidence="1">
    <location>
        <begin position="1"/>
        <end position="30"/>
    </location>
</feature>
<organism evidence="2 3">
    <name type="scientific">Zizania palustris</name>
    <name type="common">Northern wild rice</name>
    <dbReference type="NCBI Taxonomy" id="103762"/>
    <lineage>
        <taxon>Eukaryota</taxon>
        <taxon>Viridiplantae</taxon>
        <taxon>Streptophyta</taxon>
        <taxon>Embryophyta</taxon>
        <taxon>Tracheophyta</taxon>
        <taxon>Spermatophyta</taxon>
        <taxon>Magnoliopsida</taxon>
        <taxon>Liliopsida</taxon>
        <taxon>Poales</taxon>
        <taxon>Poaceae</taxon>
        <taxon>BOP clade</taxon>
        <taxon>Oryzoideae</taxon>
        <taxon>Oryzeae</taxon>
        <taxon>Zizaniinae</taxon>
        <taxon>Zizania</taxon>
    </lineage>
</organism>
<sequence length="167" mass="17185">MSPAPVVETEGREGDVAGAKSQNTVKSEDDRRDLTLCTLDSSDTQGPTLDVQAGGGTGESMCNMAVKSEPLATCTDDPEGNGALLLPSTKPAGADPMAGASFLHDIDMANSDPLNDEEEGDTTECSSSFGISCCDTDNDDADHSDSEANSLFAENAADGDQASMCPR</sequence>
<gene>
    <name evidence="2" type="ORF">GUJ93_ZPchr0001g32851</name>
</gene>
<feature type="region of interest" description="Disordered" evidence="1">
    <location>
        <begin position="136"/>
        <end position="167"/>
    </location>
</feature>
<evidence type="ECO:0000313" key="2">
    <source>
        <dbReference type="EMBL" id="KAG8052117.1"/>
    </source>
</evidence>
<dbReference type="Proteomes" id="UP000729402">
    <property type="component" value="Unassembled WGS sequence"/>
</dbReference>
<dbReference type="EMBL" id="JAAALK010000288">
    <property type="protein sequence ID" value="KAG8052117.1"/>
    <property type="molecule type" value="Genomic_DNA"/>
</dbReference>
<dbReference type="AlphaFoldDB" id="A0A8J5RQF5"/>
<reference evidence="2" key="1">
    <citation type="journal article" date="2021" name="bioRxiv">
        <title>Whole Genome Assembly and Annotation of Northern Wild Rice, Zizania palustris L., Supports a Whole Genome Duplication in the Zizania Genus.</title>
        <authorList>
            <person name="Haas M."/>
            <person name="Kono T."/>
            <person name="Macchietto M."/>
            <person name="Millas R."/>
            <person name="McGilp L."/>
            <person name="Shao M."/>
            <person name="Duquette J."/>
            <person name="Hirsch C.N."/>
            <person name="Kimball J."/>
        </authorList>
    </citation>
    <scope>NUCLEOTIDE SEQUENCE</scope>
    <source>
        <tissue evidence="2">Fresh leaf tissue</tissue>
    </source>
</reference>
<feature type="region of interest" description="Disordered" evidence="1">
    <location>
        <begin position="75"/>
        <end position="99"/>
    </location>
</feature>
<protein>
    <submittedName>
        <fullName evidence="2">Uncharacterized protein</fullName>
    </submittedName>
</protein>
<keyword evidence="3" id="KW-1185">Reference proteome</keyword>
<proteinExistence type="predicted"/>
<accession>A0A8J5RQF5</accession>
<evidence type="ECO:0000313" key="3">
    <source>
        <dbReference type="Proteomes" id="UP000729402"/>
    </source>
</evidence>
<name>A0A8J5RQF5_ZIZPA</name>
<evidence type="ECO:0000256" key="1">
    <source>
        <dbReference type="SAM" id="MobiDB-lite"/>
    </source>
</evidence>